<keyword evidence="5" id="KW-0966">Cell projection</keyword>
<evidence type="ECO:0000256" key="5">
    <source>
        <dbReference type="ARBA" id="ARBA00023273"/>
    </source>
</evidence>
<evidence type="ECO:0000256" key="4">
    <source>
        <dbReference type="ARBA" id="ARBA00023069"/>
    </source>
</evidence>
<comment type="subcellular location">
    <subcellularLocation>
        <location evidence="1">Cell projection</location>
        <location evidence="1">Cilium</location>
    </subcellularLocation>
</comment>
<evidence type="ECO:0000313" key="7">
    <source>
        <dbReference type="EMBL" id="CAB1448280.1"/>
    </source>
</evidence>
<evidence type="ECO:0000259" key="6">
    <source>
        <dbReference type="Pfam" id="PF24762"/>
    </source>
</evidence>
<evidence type="ECO:0000256" key="3">
    <source>
        <dbReference type="ARBA" id="ARBA00022737"/>
    </source>
</evidence>
<evidence type="ECO:0000313" key="8">
    <source>
        <dbReference type="Proteomes" id="UP001153269"/>
    </source>
</evidence>
<dbReference type="Proteomes" id="UP001153269">
    <property type="component" value="Unassembled WGS sequence"/>
</dbReference>
<dbReference type="AlphaFoldDB" id="A0A9N7Z3A6"/>
<feature type="domain" description="IF140/IFT172/WDR19 TPR" evidence="6">
    <location>
        <begin position="30"/>
        <end position="142"/>
    </location>
</feature>
<keyword evidence="8" id="KW-1185">Reference proteome</keyword>
<organism evidence="7 8">
    <name type="scientific">Pleuronectes platessa</name>
    <name type="common">European plaice</name>
    <dbReference type="NCBI Taxonomy" id="8262"/>
    <lineage>
        <taxon>Eukaryota</taxon>
        <taxon>Metazoa</taxon>
        <taxon>Chordata</taxon>
        <taxon>Craniata</taxon>
        <taxon>Vertebrata</taxon>
        <taxon>Euteleostomi</taxon>
        <taxon>Actinopterygii</taxon>
        <taxon>Neopterygii</taxon>
        <taxon>Teleostei</taxon>
        <taxon>Neoteleostei</taxon>
        <taxon>Acanthomorphata</taxon>
        <taxon>Carangaria</taxon>
        <taxon>Pleuronectiformes</taxon>
        <taxon>Pleuronectoidei</taxon>
        <taxon>Pleuronectidae</taxon>
        <taxon>Pleuronectes</taxon>
    </lineage>
</organism>
<keyword evidence="2" id="KW-0853">WD repeat</keyword>
<dbReference type="EMBL" id="CADEAL010003972">
    <property type="protein sequence ID" value="CAB1448280.1"/>
    <property type="molecule type" value="Genomic_DNA"/>
</dbReference>
<dbReference type="Pfam" id="PF24762">
    <property type="entry name" value="TPR_IF140-IFT172"/>
    <property type="match status" value="1"/>
</dbReference>
<proteinExistence type="predicted"/>
<keyword evidence="3" id="KW-0677">Repeat</keyword>
<comment type="caution">
    <text evidence="7">The sequence shown here is derived from an EMBL/GenBank/DDBJ whole genome shotgun (WGS) entry which is preliminary data.</text>
</comment>
<name>A0A9N7Z3A6_PLEPL</name>
<reference evidence="7" key="1">
    <citation type="submission" date="2020-03" db="EMBL/GenBank/DDBJ databases">
        <authorList>
            <person name="Weist P."/>
        </authorList>
    </citation>
    <scope>NUCLEOTIDE SEQUENCE</scope>
</reference>
<evidence type="ECO:0000256" key="2">
    <source>
        <dbReference type="ARBA" id="ARBA00022574"/>
    </source>
</evidence>
<dbReference type="GO" id="GO:0005929">
    <property type="term" value="C:cilium"/>
    <property type="evidence" value="ECO:0007669"/>
    <property type="project" value="UniProtKB-SubCell"/>
</dbReference>
<sequence>MFFVRETRKKCRLCEVVLCFDVCMLLFQRSIYRDENKFTISQTKMSVSSSSSERNMGKARAAEALKETEAEHEPEAQVGHSAWHAGNTTTEKLYRSCQRYDLRSNFYQAPGQRQQSSERAEYHDHIHLCTTNCKYAKYLECISSNDPLTVMAAAAPSIRIRV</sequence>
<accession>A0A9N7Z3A6</accession>
<evidence type="ECO:0000256" key="1">
    <source>
        <dbReference type="ARBA" id="ARBA00004138"/>
    </source>
</evidence>
<dbReference type="InterPro" id="IPR056168">
    <property type="entry name" value="TPR_IF140/IFT172/WDR19"/>
</dbReference>
<gene>
    <name evidence="7" type="ORF">PLEPLA_LOCUS35937</name>
</gene>
<protein>
    <recommendedName>
        <fullName evidence="6">IF140/IFT172/WDR19 TPR domain-containing protein</fullName>
    </recommendedName>
</protein>
<keyword evidence="4" id="KW-0969">Cilium</keyword>